<name>A0A415L304_9FIRM</name>
<accession>A0A415L304</accession>
<evidence type="ECO:0000313" key="2">
    <source>
        <dbReference type="Proteomes" id="UP000285897"/>
    </source>
</evidence>
<reference evidence="1 2" key="1">
    <citation type="submission" date="2018-08" db="EMBL/GenBank/DDBJ databases">
        <title>A genome reference for cultivated species of the human gut microbiota.</title>
        <authorList>
            <person name="Zou Y."/>
            <person name="Xue W."/>
            <person name="Luo G."/>
        </authorList>
    </citation>
    <scope>NUCLEOTIDE SEQUENCE [LARGE SCALE GENOMIC DNA]</scope>
    <source>
        <strain evidence="1 2">AF37-6AC</strain>
    </source>
</reference>
<dbReference type="RefSeq" id="WP_118393489.1">
    <property type="nucleotide sequence ID" value="NZ_QROS01000022.1"/>
</dbReference>
<comment type="caution">
    <text evidence="1">The sequence shown here is derived from an EMBL/GenBank/DDBJ whole genome shotgun (WGS) entry which is preliminary data.</text>
</comment>
<sequence>MSIKKLYSNELLASFEYSNIDKDYDFYYVTTSDKYIKGGATFLDIDDIKISALQFESGKSFWAMLPKNAISRAEFVRLLNAKEDGDSLSIKSMTSSSIPEYLLTQLFLNALTSPVDEMISFNNLSGKLLCFRPSWLNKDKENFIWGMQCLEVKIGDDMCVKLVAHRLTSLALKKQVKFEKRKLQDFPQYEFSYNNNTLKRVSNENKDRRENFIIKPVDGERGSITFFDFTDYETFSCTKMGVLYDILNALHDEFGKYIRVKFKQYSIDEVLEYKRASLELYKDIVKKEVLNSGINIVDAVHSETSEDYLQDVADGINKIIPEAKCSVGKRLSKKKLNVRYIHDKSFYSDSEVDPHQESMEDYVVQHITVENFKHQSSAAVYNILKELVIKKDIATGKITLVDWSQYGYKADWLFGVVVDGTYYFMTIHPDGSFKIEALKRNLFTMTEYDKYMDYFGLNEENKNDYRGVIGLVKDAEGNINLIKDTNMYSMPDYIAMGDVLKNVASEGRFPGKDVVTWLRLVMDTTDKIKVQAELDIVIPHIDVNAEYTKANVMGLFKGITTKKEVVRYVFENTGIMLYAYLRGEEERREYLSGNIDINYFDYDDTHAKYSVGEIGNGMKYTIERASVVREIQAVEGSKLIFKKVLPLMGVEFVRYGMLTVVPFPFKYLRERFKFCVNRKN</sequence>
<evidence type="ECO:0000313" key="1">
    <source>
        <dbReference type="EMBL" id="RHL42900.1"/>
    </source>
</evidence>
<proteinExistence type="predicted"/>
<dbReference type="EMBL" id="QROS01000022">
    <property type="protein sequence ID" value="RHL42900.1"/>
    <property type="molecule type" value="Genomic_DNA"/>
</dbReference>
<protein>
    <submittedName>
        <fullName evidence="1">Uncharacterized protein</fullName>
    </submittedName>
</protein>
<dbReference type="AlphaFoldDB" id="A0A415L304"/>
<gene>
    <name evidence="1" type="ORF">DW021_16500</name>
</gene>
<dbReference type="Proteomes" id="UP000285897">
    <property type="component" value="Unassembled WGS sequence"/>
</dbReference>
<organism evidence="1 2">
    <name type="scientific">Blautia obeum</name>
    <dbReference type="NCBI Taxonomy" id="40520"/>
    <lineage>
        <taxon>Bacteria</taxon>
        <taxon>Bacillati</taxon>
        <taxon>Bacillota</taxon>
        <taxon>Clostridia</taxon>
        <taxon>Lachnospirales</taxon>
        <taxon>Lachnospiraceae</taxon>
        <taxon>Blautia</taxon>
    </lineage>
</organism>